<evidence type="ECO:0000313" key="3">
    <source>
        <dbReference type="Proteomes" id="UP000292695"/>
    </source>
</evidence>
<dbReference type="EMBL" id="SJKA01000018">
    <property type="protein sequence ID" value="TCC22350.1"/>
    <property type="molecule type" value="Genomic_DNA"/>
</dbReference>
<name>A0A4R0I710_9ACTN</name>
<proteinExistence type="predicted"/>
<comment type="caution">
    <text evidence="2">The sequence shown here is derived from an EMBL/GenBank/DDBJ whole genome shotgun (WGS) entry which is preliminary data.</text>
</comment>
<dbReference type="InterPro" id="IPR050051">
    <property type="entry name" value="EccE_dom"/>
</dbReference>
<dbReference type="AlphaFoldDB" id="A0A4R0I710"/>
<dbReference type="Proteomes" id="UP000292695">
    <property type="component" value="Unassembled WGS sequence"/>
</dbReference>
<sequence>MKSAAYGAAPQHEGEAKYAATTTTLPQATAVGMPLAQPRVQQPPTRTLIASVGSVKPSEQKLHLAAEPPAPAPVADKVELPDRAVQVGQIICWQLAVVAVGAATTASRTVLILTSVAAVSLVLLTAVRIRGLWLYRWVGVLLVFLVRRRKHDLGTDIAVRLVSTFHGRTSTDQVVVREQPYGVLSRPAGASVALRLGPETQHRLLPQLGQLAEASEEQPVGIGVQLILHTGVKQNQPPRAWIAVAAERTPDIATDEQLRQVLANTVRRLVRRLDREQVENMPLDESDVLASLGALAHANAGRGQLHERWTSWSCGPVRQLSVRLAGSASLPAATTQALIGALLGTGTGAAQTIAVTATSSSAHSTSARHDVVLRLAASHPATLDTAFSVLTTLARSFGVEPERLDGRHAAGVAATLPLGVPLS</sequence>
<feature type="domain" description="Type VII secretion system protein EccE" evidence="1">
    <location>
        <begin position="254"/>
        <end position="318"/>
    </location>
</feature>
<evidence type="ECO:0000259" key="1">
    <source>
        <dbReference type="Pfam" id="PF11203"/>
    </source>
</evidence>
<dbReference type="RefSeq" id="WP_131295261.1">
    <property type="nucleotide sequence ID" value="NZ_SJKA01000018.1"/>
</dbReference>
<dbReference type="Pfam" id="PF11203">
    <property type="entry name" value="EccE"/>
    <property type="match status" value="1"/>
</dbReference>
<reference evidence="2 3" key="1">
    <citation type="submission" date="2019-02" db="EMBL/GenBank/DDBJ databases">
        <title>Kribbella capetownensis sp. nov. and Kribbella speibonae sp. nov., isolated from soil.</title>
        <authorList>
            <person name="Curtis S.M."/>
            <person name="Norton I."/>
            <person name="Everest G.J."/>
            <person name="Meyers P.R."/>
        </authorList>
    </citation>
    <scope>NUCLEOTIDE SEQUENCE [LARGE SCALE GENOMIC DNA]</scope>
    <source>
        <strain evidence="2 3">DSM 27082</strain>
    </source>
</reference>
<keyword evidence="3" id="KW-1185">Reference proteome</keyword>
<organism evidence="2 3">
    <name type="scientific">Kribbella sindirgiensis</name>
    <dbReference type="NCBI Taxonomy" id="1124744"/>
    <lineage>
        <taxon>Bacteria</taxon>
        <taxon>Bacillati</taxon>
        <taxon>Actinomycetota</taxon>
        <taxon>Actinomycetes</taxon>
        <taxon>Propionibacteriales</taxon>
        <taxon>Kribbellaceae</taxon>
        <taxon>Kribbella</taxon>
    </lineage>
</organism>
<protein>
    <recommendedName>
        <fullName evidence="1">Type VII secretion system protein EccE domain-containing protein</fullName>
    </recommendedName>
</protein>
<dbReference type="OrthoDB" id="5191307at2"/>
<accession>A0A4R0I710</accession>
<gene>
    <name evidence="2" type="ORF">E0H50_34810</name>
</gene>
<evidence type="ECO:0000313" key="2">
    <source>
        <dbReference type="EMBL" id="TCC22350.1"/>
    </source>
</evidence>